<dbReference type="PANTHER" id="PTHR28448">
    <property type="entry name" value="UPF0728 PROTEIN C10ORF53"/>
    <property type="match status" value="1"/>
</dbReference>
<dbReference type="Pfam" id="PF15092">
    <property type="entry name" value="UPF0728"/>
    <property type="match status" value="1"/>
</dbReference>
<organism evidence="2 3">
    <name type="scientific">Cryptolaemus montrouzieri</name>
    <dbReference type="NCBI Taxonomy" id="559131"/>
    <lineage>
        <taxon>Eukaryota</taxon>
        <taxon>Metazoa</taxon>
        <taxon>Ecdysozoa</taxon>
        <taxon>Arthropoda</taxon>
        <taxon>Hexapoda</taxon>
        <taxon>Insecta</taxon>
        <taxon>Pterygota</taxon>
        <taxon>Neoptera</taxon>
        <taxon>Endopterygota</taxon>
        <taxon>Coleoptera</taxon>
        <taxon>Polyphaga</taxon>
        <taxon>Cucujiformia</taxon>
        <taxon>Coccinelloidea</taxon>
        <taxon>Coccinellidae</taxon>
        <taxon>Scymninae</taxon>
        <taxon>Scymnini</taxon>
        <taxon>Cryptolaemus</taxon>
    </lineage>
</organism>
<name>A0ABD2NV86_9CUCU</name>
<dbReference type="AlphaFoldDB" id="A0ABD2NV86"/>
<accession>A0ABD2NV86</accession>
<evidence type="ECO:0000313" key="2">
    <source>
        <dbReference type="EMBL" id="KAL3282569.1"/>
    </source>
</evidence>
<evidence type="ECO:0000256" key="1">
    <source>
        <dbReference type="ARBA" id="ARBA00009973"/>
    </source>
</evidence>
<sequence>MSLKIFFGPYESNGLVRYKTERLHGLMSKLSELGFHIELIPTNHLERLTIEMRNREIFRCNIKFLKYNMDFEDDEIAMRAVNAVREAHSRIYNESNIPRYFVNKWGMKGVQAVKKGLSPNDIFSHSVQLICEIPNKKDVRMLPKK</sequence>
<dbReference type="InterPro" id="IPR027885">
    <property type="entry name" value="UPF0728"/>
</dbReference>
<protein>
    <submittedName>
        <fullName evidence="2">Uncharacterized protein</fullName>
    </submittedName>
</protein>
<proteinExistence type="inferred from homology"/>
<comment type="caution">
    <text evidence="2">The sequence shown here is derived from an EMBL/GenBank/DDBJ whole genome shotgun (WGS) entry which is preliminary data.</text>
</comment>
<reference evidence="2 3" key="1">
    <citation type="journal article" date="2021" name="BMC Biol.">
        <title>Horizontally acquired antibacterial genes associated with adaptive radiation of ladybird beetles.</title>
        <authorList>
            <person name="Li H.S."/>
            <person name="Tang X.F."/>
            <person name="Huang Y.H."/>
            <person name="Xu Z.Y."/>
            <person name="Chen M.L."/>
            <person name="Du X.Y."/>
            <person name="Qiu B.Y."/>
            <person name="Chen P.T."/>
            <person name="Zhang W."/>
            <person name="Slipinski A."/>
            <person name="Escalona H.E."/>
            <person name="Waterhouse R.M."/>
            <person name="Zwick A."/>
            <person name="Pang H."/>
        </authorList>
    </citation>
    <scope>NUCLEOTIDE SEQUENCE [LARGE SCALE GENOMIC DNA]</scope>
    <source>
        <strain evidence="2">SYSU2018</strain>
    </source>
</reference>
<dbReference type="PANTHER" id="PTHR28448:SF1">
    <property type="entry name" value="UPF0728 PROTEIN C10ORF53"/>
    <property type="match status" value="1"/>
</dbReference>
<dbReference type="Proteomes" id="UP001516400">
    <property type="component" value="Unassembled WGS sequence"/>
</dbReference>
<evidence type="ECO:0000313" key="3">
    <source>
        <dbReference type="Proteomes" id="UP001516400"/>
    </source>
</evidence>
<comment type="similarity">
    <text evidence="1">Belongs to the UPF0728 family.</text>
</comment>
<gene>
    <name evidence="2" type="ORF">HHI36_005747</name>
</gene>
<dbReference type="EMBL" id="JABFTP020000144">
    <property type="protein sequence ID" value="KAL3282569.1"/>
    <property type="molecule type" value="Genomic_DNA"/>
</dbReference>
<keyword evidence="3" id="KW-1185">Reference proteome</keyword>